<comment type="similarity">
    <text evidence="1">Belongs to the PRORSD1 family.</text>
</comment>
<dbReference type="PANTHER" id="PTHR31423">
    <property type="entry name" value="YBAK DOMAIN-CONTAINING PROTEIN"/>
    <property type="match status" value="1"/>
</dbReference>
<accession>A0A0S3RDJ5</accession>
<reference evidence="3 4" key="1">
    <citation type="journal article" date="2015" name="Sci. Rep.">
        <title>The power of single molecule real-time sequencing technology in the de novo assembly of a eukaryotic genome.</title>
        <authorList>
            <person name="Sakai H."/>
            <person name="Naito K."/>
            <person name="Ogiso-Tanaka E."/>
            <person name="Takahashi Y."/>
            <person name="Iseki K."/>
            <person name="Muto C."/>
            <person name="Satou K."/>
            <person name="Teruya K."/>
            <person name="Shiroma A."/>
            <person name="Shimoji M."/>
            <person name="Hirano T."/>
            <person name="Itoh T."/>
            <person name="Kaga A."/>
            <person name="Tomooka N."/>
        </authorList>
    </citation>
    <scope>NUCLEOTIDE SEQUENCE [LARGE SCALE GENOMIC DNA]</scope>
    <source>
        <strain evidence="4">cv. Shumari</strain>
    </source>
</reference>
<gene>
    <name evidence="3" type="primary">Vigan.02G130800</name>
    <name evidence="3" type="ORF">VIGAN_02130800</name>
</gene>
<proteinExistence type="inferred from homology"/>
<name>A0A0S3RDJ5_PHAAN</name>
<dbReference type="SUPFAM" id="SSF55826">
    <property type="entry name" value="YbaK/ProRS associated domain"/>
    <property type="match status" value="1"/>
</dbReference>
<dbReference type="Proteomes" id="UP000291084">
    <property type="component" value="Chromosome 2"/>
</dbReference>
<dbReference type="GO" id="GO:0002161">
    <property type="term" value="F:aminoacyl-tRNA deacylase activity"/>
    <property type="evidence" value="ECO:0007669"/>
    <property type="project" value="InterPro"/>
</dbReference>
<keyword evidence="4" id="KW-1185">Reference proteome</keyword>
<protein>
    <recommendedName>
        <fullName evidence="2">YbaK/aminoacyl-tRNA synthetase-associated domain-containing protein</fullName>
    </recommendedName>
</protein>
<sequence>MPLFSLFRQVPLGCVTPFALVNESARDVSLLLDQGFKTQEHCFFHPLSNDMSICKQVDSCEKEINMFAHFT</sequence>
<dbReference type="AlphaFoldDB" id="A0A0S3RDJ5"/>
<dbReference type="InterPro" id="IPR036754">
    <property type="entry name" value="YbaK/aa-tRNA-synt-asso_dom_sf"/>
</dbReference>
<evidence type="ECO:0000313" key="4">
    <source>
        <dbReference type="Proteomes" id="UP000291084"/>
    </source>
</evidence>
<organism evidence="3 4">
    <name type="scientific">Vigna angularis var. angularis</name>
    <dbReference type="NCBI Taxonomy" id="157739"/>
    <lineage>
        <taxon>Eukaryota</taxon>
        <taxon>Viridiplantae</taxon>
        <taxon>Streptophyta</taxon>
        <taxon>Embryophyta</taxon>
        <taxon>Tracheophyta</taxon>
        <taxon>Spermatophyta</taxon>
        <taxon>Magnoliopsida</taxon>
        <taxon>eudicotyledons</taxon>
        <taxon>Gunneridae</taxon>
        <taxon>Pentapetalae</taxon>
        <taxon>rosids</taxon>
        <taxon>fabids</taxon>
        <taxon>Fabales</taxon>
        <taxon>Fabaceae</taxon>
        <taxon>Papilionoideae</taxon>
        <taxon>50 kb inversion clade</taxon>
        <taxon>NPAAA clade</taxon>
        <taxon>indigoferoid/millettioid clade</taxon>
        <taxon>Phaseoleae</taxon>
        <taxon>Vigna</taxon>
    </lineage>
</organism>
<evidence type="ECO:0000259" key="2">
    <source>
        <dbReference type="Pfam" id="PF04073"/>
    </source>
</evidence>
<dbReference type="EMBL" id="AP015035">
    <property type="protein sequence ID" value="BAT78608.1"/>
    <property type="molecule type" value="Genomic_DNA"/>
</dbReference>
<dbReference type="InterPro" id="IPR040285">
    <property type="entry name" value="ProX/PRXD1"/>
</dbReference>
<feature type="domain" description="YbaK/aminoacyl-tRNA synthetase-associated" evidence="2">
    <location>
        <begin position="7"/>
        <end position="53"/>
    </location>
</feature>
<evidence type="ECO:0000256" key="1">
    <source>
        <dbReference type="ARBA" id="ARBA00010201"/>
    </source>
</evidence>
<dbReference type="InterPro" id="IPR007214">
    <property type="entry name" value="YbaK/aa-tRNA-synth-assoc-dom"/>
</dbReference>
<evidence type="ECO:0000313" key="3">
    <source>
        <dbReference type="EMBL" id="BAT78608.1"/>
    </source>
</evidence>
<dbReference type="Pfam" id="PF04073">
    <property type="entry name" value="tRNA_edit"/>
    <property type="match status" value="1"/>
</dbReference>
<dbReference type="PANTHER" id="PTHR31423:SF3">
    <property type="entry name" value="PROLYL-TRNA SYNTHETASE ASSOCIATED DOMAIN-CONTAINING PROTEIN 1-RELATED"/>
    <property type="match status" value="1"/>
</dbReference>
<dbReference type="OrthoDB" id="424586at2759"/>
<dbReference type="Gene3D" id="3.90.960.10">
    <property type="entry name" value="YbaK/aminoacyl-tRNA synthetase-associated domain"/>
    <property type="match status" value="1"/>
</dbReference>